<evidence type="ECO:0000256" key="2">
    <source>
        <dbReference type="ARBA" id="ARBA00022692"/>
    </source>
</evidence>
<dbReference type="OrthoDB" id="5786482at2759"/>
<reference evidence="6 7" key="1">
    <citation type="journal article" date="2015" name="Genome Biol.">
        <title>Comparative genomics of Steinernema reveals deeply conserved gene regulatory networks.</title>
        <authorList>
            <person name="Dillman A.R."/>
            <person name="Macchietto M."/>
            <person name="Porter C.F."/>
            <person name="Rogers A."/>
            <person name="Williams B."/>
            <person name="Antoshechkin I."/>
            <person name="Lee M.M."/>
            <person name="Goodwin Z."/>
            <person name="Lu X."/>
            <person name="Lewis E.E."/>
            <person name="Goodrich-Blair H."/>
            <person name="Stock S.P."/>
            <person name="Adams B.J."/>
            <person name="Sternberg P.W."/>
            <person name="Mortazavi A."/>
        </authorList>
    </citation>
    <scope>NUCLEOTIDE SEQUENCE [LARGE SCALE GENOMIC DNA]</scope>
    <source>
        <strain evidence="6 7">ALL</strain>
    </source>
</reference>
<keyword evidence="7" id="KW-1185">Reference proteome</keyword>
<feature type="transmembrane region" description="Helical" evidence="5">
    <location>
        <begin position="48"/>
        <end position="70"/>
    </location>
</feature>
<feature type="transmembrane region" description="Helical" evidence="5">
    <location>
        <begin position="318"/>
        <end position="335"/>
    </location>
</feature>
<evidence type="ECO:0008006" key="8">
    <source>
        <dbReference type="Google" id="ProtNLM"/>
    </source>
</evidence>
<dbReference type="GO" id="GO:0016020">
    <property type="term" value="C:membrane"/>
    <property type="evidence" value="ECO:0007669"/>
    <property type="project" value="UniProtKB-SubCell"/>
</dbReference>
<keyword evidence="4 5" id="KW-0472">Membrane</keyword>
<protein>
    <recommendedName>
        <fullName evidence="8">G-protein coupled receptors family 1 profile domain-containing protein</fullName>
    </recommendedName>
</protein>
<organism evidence="6 7">
    <name type="scientific">Steinernema carpocapsae</name>
    <name type="common">Entomopathogenic nematode</name>
    <dbReference type="NCBI Taxonomy" id="34508"/>
    <lineage>
        <taxon>Eukaryota</taxon>
        <taxon>Metazoa</taxon>
        <taxon>Ecdysozoa</taxon>
        <taxon>Nematoda</taxon>
        <taxon>Chromadorea</taxon>
        <taxon>Rhabditida</taxon>
        <taxon>Tylenchina</taxon>
        <taxon>Panagrolaimomorpha</taxon>
        <taxon>Strongyloidoidea</taxon>
        <taxon>Steinernematidae</taxon>
        <taxon>Steinernema</taxon>
    </lineage>
</organism>
<evidence type="ECO:0000313" key="6">
    <source>
        <dbReference type="EMBL" id="TKR63102.1"/>
    </source>
</evidence>
<dbReference type="Pfam" id="PF10292">
    <property type="entry name" value="7TM_GPCR_Srab"/>
    <property type="match status" value="1"/>
</dbReference>
<feature type="transmembrane region" description="Helical" evidence="5">
    <location>
        <begin position="179"/>
        <end position="204"/>
    </location>
</feature>
<feature type="transmembrane region" description="Helical" evidence="5">
    <location>
        <begin position="91"/>
        <end position="114"/>
    </location>
</feature>
<evidence type="ECO:0000313" key="7">
    <source>
        <dbReference type="Proteomes" id="UP000298663"/>
    </source>
</evidence>
<evidence type="ECO:0000256" key="5">
    <source>
        <dbReference type="SAM" id="Phobius"/>
    </source>
</evidence>
<name>A0A4U5M340_STECR</name>
<feature type="transmembrane region" description="Helical" evidence="5">
    <location>
        <begin position="224"/>
        <end position="246"/>
    </location>
</feature>
<dbReference type="PANTHER" id="PTHR46561">
    <property type="entry name" value="SERPENTINE RECEPTOR, CLASS AB (CLASS A-LIKE)-RELATED"/>
    <property type="match status" value="1"/>
</dbReference>
<evidence type="ECO:0000256" key="1">
    <source>
        <dbReference type="ARBA" id="ARBA00004141"/>
    </source>
</evidence>
<dbReference type="InterPro" id="IPR053286">
    <property type="entry name" value="Nematode_rcpt-like_srab"/>
</dbReference>
<evidence type="ECO:0000256" key="3">
    <source>
        <dbReference type="ARBA" id="ARBA00022989"/>
    </source>
</evidence>
<comment type="caution">
    <text evidence="6">The sequence shown here is derived from an EMBL/GenBank/DDBJ whole genome shotgun (WGS) entry which is preliminary data.</text>
</comment>
<accession>A0A4U5M340</accession>
<dbReference type="Proteomes" id="UP000298663">
    <property type="component" value="Unassembled WGS sequence"/>
</dbReference>
<dbReference type="AlphaFoldDB" id="A0A4U5M340"/>
<gene>
    <name evidence="6" type="ORF">L596_026977</name>
</gene>
<dbReference type="PANTHER" id="PTHR46561:SF11">
    <property type="entry name" value="SERPENTINE RECEPTOR CLASS ALPHA_BETA-14"/>
    <property type="match status" value="1"/>
</dbReference>
<dbReference type="InterPro" id="IPR019408">
    <property type="entry name" value="7TM_GPCR_serpentine_rcpt_Srab"/>
</dbReference>
<comment type="subcellular location">
    <subcellularLocation>
        <location evidence="1">Membrane</location>
        <topology evidence="1">Multi-pass membrane protein</topology>
    </subcellularLocation>
</comment>
<keyword evidence="2 5" id="KW-0812">Transmembrane</keyword>
<dbReference type="EMBL" id="AZBU02000010">
    <property type="protein sequence ID" value="TKR63102.1"/>
    <property type="molecule type" value="Genomic_DNA"/>
</dbReference>
<evidence type="ECO:0000256" key="4">
    <source>
        <dbReference type="ARBA" id="ARBA00023136"/>
    </source>
</evidence>
<sequence>MAQREALSHQLAFLQKRQISDPLFTMAIDMNETQLCLFSIALSEDVPYLVTLGVKQLLSLVGLVWLPVAMCSETLSSTFHPNARLLLKMNILFVIISCCGTLLCESIDLARFVVIKAVRINSNWDYTDCLIPSISPILSVCAKMLKIYSHVASTLFISAWVAERVYASVFIKTYEKNNLTIGIGSSSIALITCTVINGFRLVFMDYCQRMFYTGLTDKNHIAEPVMFSLAALEVANVVILAVLFFLNRKWRSRGSRFETSLSHKYQIEENINAISFVFPLATVHCVFYMATNFLMAFLAFSQSTVVSRTIAAARTEFIPFYYVVFPLLLHLRTVAKRNRISRLVSIHYIGNYSTQVQKEENEHFDMLRKMFN</sequence>
<reference evidence="6 7" key="2">
    <citation type="journal article" date="2019" name="G3 (Bethesda)">
        <title>Hybrid Assembly of the Genome of the Entomopathogenic Nematode Steinernema carpocapsae Identifies the X-Chromosome.</title>
        <authorList>
            <person name="Serra L."/>
            <person name="Macchietto M."/>
            <person name="Macias-Munoz A."/>
            <person name="McGill C.J."/>
            <person name="Rodriguez I.M."/>
            <person name="Rodriguez B."/>
            <person name="Murad R."/>
            <person name="Mortazavi A."/>
        </authorList>
    </citation>
    <scope>NUCLEOTIDE SEQUENCE [LARGE SCALE GENOMIC DNA]</scope>
    <source>
        <strain evidence="6 7">ALL</strain>
    </source>
</reference>
<keyword evidence="3 5" id="KW-1133">Transmembrane helix</keyword>
<proteinExistence type="predicted"/>
<feature type="transmembrane region" description="Helical" evidence="5">
    <location>
        <begin position="273"/>
        <end position="298"/>
    </location>
</feature>